<sequence length="383" mass="42629">MLSISVLSLIVEFQHHEEGTQDESLESKATLPSEEQVEDHRAGTHVVAGQIFIDSEEPEGHTEDGESLRSPEEQEKTLEELSSLELSGSLEEIEVQKPVLKAIGGTADGELCHFPFLFLEKEYVECTADGREDGRLWCATTYDYKSDQKWGFCETEEQSNKRRQMQEAEDVYQTGLKILNVSSKKAQKKEAYQYLLRAADMNHTKAMEKVSYAMLFGDYLKQNVQGAKELFEKLTEEGSPKGQTALGFLYASGLGVDSNQAKALVYYTFGALGGNLIAHMILGYRYWAGIGVLQSCESALTHYRLVANHVASDISLTGGTVVQRIRLPDEVENPGMASGMLEEDLIQYYQFLAEKGDVQAQVGLGQLHLHGGRGVEQNHQRAF</sequence>
<evidence type="ECO:0000313" key="2">
    <source>
        <dbReference type="Proteomes" id="UP000827872"/>
    </source>
</evidence>
<keyword evidence="2" id="KW-1185">Reference proteome</keyword>
<accession>A0ACB8G5C5</accession>
<organism evidence="1 2">
    <name type="scientific">Sphaerodactylus townsendi</name>
    <dbReference type="NCBI Taxonomy" id="933632"/>
    <lineage>
        <taxon>Eukaryota</taxon>
        <taxon>Metazoa</taxon>
        <taxon>Chordata</taxon>
        <taxon>Craniata</taxon>
        <taxon>Vertebrata</taxon>
        <taxon>Euteleostomi</taxon>
        <taxon>Lepidosauria</taxon>
        <taxon>Squamata</taxon>
        <taxon>Bifurcata</taxon>
        <taxon>Gekkota</taxon>
        <taxon>Sphaerodactylidae</taxon>
        <taxon>Sphaerodactylus</taxon>
    </lineage>
</organism>
<gene>
    <name evidence="1" type="primary">SEL1L_2</name>
    <name evidence="1" type="ORF">K3G42_031230</name>
</gene>
<dbReference type="Proteomes" id="UP000827872">
    <property type="component" value="Linkage Group LG02"/>
</dbReference>
<reference evidence="1" key="1">
    <citation type="submission" date="2021-08" db="EMBL/GenBank/DDBJ databases">
        <title>The first chromosome-level gecko genome reveals the dynamic sex chromosomes of Neotropical dwarf geckos (Sphaerodactylidae: Sphaerodactylus).</title>
        <authorList>
            <person name="Pinto B.J."/>
            <person name="Keating S.E."/>
            <person name="Gamble T."/>
        </authorList>
    </citation>
    <scope>NUCLEOTIDE SEQUENCE</scope>
    <source>
        <strain evidence="1">TG3544</strain>
    </source>
</reference>
<protein>
    <submittedName>
        <fullName evidence="1">Protein sel-1 1</fullName>
    </submittedName>
</protein>
<comment type="caution">
    <text evidence="1">The sequence shown here is derived from an EMBL/GenBank/DDBJ whole genome shotgun (WGS) entry which is preliminary data.</text>
</comment>
<dbReference type="EMBL" id="CM037615">
    <property type="protein sequence ID" value="KAH8014739.1"/>
    <property type="molecule type" value="Genomic_DNA"/>
</dbReference>
<name>A0ACB8G5C5_9SAUR</name>
<evidence type="ECO:0000313" key="1">
    <source>
        <dbReference type="EMBL" id="KAH8014739.1"/>
    </source>
</evidence>
<proteinExistence type="predicted"/>